<dbReference type="PROSITE" id="PS50072">
    <property type="entry name" value="CSA_PPIASE_2"/>
    <property type="match status" value="1"/>
</dbReference>
<dbReference type="GO" id="GO:0009507">
    <property type="term" value="C:chloroplast"/>
    <property type="evidence" value="ECO:0007669"/>
    <property type="project" value="TreeGrafter"/>
</dbReference>
<dbReference type="PANTHER" id="PTHR47724:SF1">
    <property type="entry name" value="PEPTIDYL-PROLYL CIS-TRANS ISOMERASE CYP26-2, CHLOROPLASTIC"/>
    <property type="match status" value="1"/>
</dbReference>
<dbReference type="Gene3D" id="2.40.100.10">
    <property type="entry name" value="Cyclophilin-like"/>
    <property type="match status" value="1"/>
</dbReference>
<evidence type="ECO:0000313" key="2">
    <source>
        <dbReference type="EMBL" id="KAK3267774.1"/>
    </source>
</evidence>
<dbReference type="InterPro" id="IPR044185">
    <property type="entry name" value="CYP26-2-like"/>
</dbReference>
<dbReference type="AlphaFoldDB" id="A0AAE0FXP7"/>
<comment type="caution">
    <text evidence="2">The sequence shown here is derived from an EMBL/GenBank/DDBJ whole genome shotgun (WGS) entry which is preliminary data.</text>
</comment>
<accession>A0AAE0FXP7</accession>
<dbReference type="SUPFAM" id="SSF50891">
    <property type="entry name" value="Cyclophilin-like"/>
    <property type="match status" value="1"/>
</dbReference>
<dbReference type="GO" id="GO:0003755">
    <property type="term" value="F:peptidyl-prolyl cis-trans isomerase activity"/>
    <property type="evidence" value="ECO:0007669"/>
    <property type="project" value="InterPro"/>
</dbReference>
<dbReference type="InterPro" id="IPR002130">
    <property type="entry name" value="Cyclophilin-type_PPIase_dom"/>
</dbReference>
<proteinExistence type="predicted"/>
<dbReference type="EMBL" id="LGRX02012213">
    <property type="protein sequence ID" value="KAK3267774.1"/>
    <property type="molecule type" value="Genomic_DNA"/>
</dbReference>
<dbReference type="InterPro" id="IPR029000">
    <property type="entry name" value="Cyclophilin-like_dom_sf"/>
</dbReference>
<protein>
    <recommendedName>
        <fullName evidence="1">PPIase cyclophilin-type domain-containing protein</fullName>
    </recommendedName>
</protein>
<name>A0AAE0FXP7_9CHLO</name>
<evidence type="ECO:0000313" key="3">
    <source>
        <dbReference type="Proteomes" id="UP001190700"/>
    </source>
</evidence>
<organism evidence="2 3">
    <name type="scientific">Cymbomonas tetramitiformis</name>
    <dbReference type="NCBI Taxonomy" id="36881"/>
    <lineage>
        <taxon>Eukaryota</taxon>
        <taxon>Viridiplantae</taxon>
        <taxon>Chlorophyta</taxon>
        <taxon>Pyramimonadophyceae</taxon>
        <taxon>Pyramimonadales</taxon>
        <taxon>Pyramimonadaceae</taxon>
        <taxon>Cymbomonas</taxon>
    </lineage>
</organism>
<gene>
    <name evidence="2" type="ORF">CYMTET_23690</name>
</gene>
<dbReference type="PANTHER" id="PTHR47724">
    <property type="entry name" value="PEPTIDYL-PROLYL CIS-TRANS ISOMERASE CYP26-2, CHLOROPLASTIC"/>
    <property type="match status" value="1"/>
</dbReference>
<keyword evidence="3" id="KW-1185">Reference proteome</keyword>
<feature type="domain" description="PPIase cyclophilin-type" evidence="1">
    <location>
        <begin position="30"/>
        <end position="211"/>
    </location>
</feature>
<reference evidence="2 3" key="1">
    <citation type="journal article" date="2015" name="Genome Biol. Evol.">
        <title>Comparative Genomics of a Bacterivorous Green Alga Reveals Evolutionary Causalities and Consequences of Phago-Mixotrophic Mode of Nutrition.</title>
        <authorList>
            <person name="Burns J.A."/>
            <person name="Paasch A."/>
            <person name="Narechania A."/>
            <person name="Kim E."/>
        </authorList>
    </citation>
    <scope>NUCLEOTIDE SEQUENCE [LARGE SCALE GENOMIC DNA]</scope>
    <source>
        <strain evidence="2 3">PLY_AMNH</strain>
    </source>
</reference>
<evidence type="ECO:0000259" key="1">
    <source>
        <dbReference type="PROSITE" id="PS50072"/>
    </source>
</evidence>
<sequence length="246" mass="25527">MVAGPFSAAAAVFAEESEASASIISNGRVYFNVAIDGESAGRVVIECASNVGGQRLLALAKGEEKDGAFITYLRRLEVVNVSAGTEGYVETAPLRALNNLDGSAVFNLPGGEGGKELRAATTAEKEERKAEGAGAVWLRAFDDESVAPKQVLVSRNGKLVVEAELGVPPPNGTAVTICTGACGAALSGTHAYAGRIVDGIDVVTAINELPTVPVNRKLKYGSNISDINAPRQNRTFKKVLLKAGTL</sequence>
<dbReference type="Proteomes" id="UP001190700">
    <property type="component" value="Unassembled WGS sequence"/>
</dbReference>